<comment type="caution">
    <text evidence="2">The sequence shown here is derived from an EMBL/GenBank/DDBJ whole genome shotgun (WGS) entry which is preliminary data.</text>
</comment>
<sequence length="374" mass="42124">MSYPYYQYGQQQQPMYQTYMNRQSAPSGYMPLYGPSTTAYPTLTPANPYAAIQPQVPFIPPNAVPETQFSGASSHPAPHLATPLRSQRAAHTPLPLKSALKKSGGSAPPTEPTPALGQTPLPPSGTRRRKARKSDADNRGDEPMMREVTARTDAYHMFVTFKGEGELLLENTLENAVKEISEVFKIWPHGLEHESMRGSTWRIKFRNSPWNMNGADVHYAWRLINRMFSLFAIRGFVFKTLSKGSASHPRLIFQITSTESSPSFFIAFLSRKGRRISLVAPPELVALEFGPRLERLLPGQIQLSEDPRLDLMVVDTVRDKNGVIIKPSDFLMQVLKVLVDLRYSLNATIPLVKGNTWKVGSRRELFVFKWYDST</sequence>
<evidence type="ECO:0000256" key="1">
    <source>
        <dbReference type="SAM" id="MobiDB-lite"/>
    </source>
</evidence>
<dbReference type="AlphaFoldDB" id="A0AAD2HRW0"/>
<proteinExistence type="predicted"/>
<dbReference type="EMBL" id="CAVNYO010000440">
    <property type="protein sequence ID" value="CAK5280216.1"/>
    <property type="molecule type" value="Genomic_DNA"/>
</dbReference>
<feature type="compositionally biased region" description="Basic and acidic residues" evidence="1">
    <location>
        <begin position="133"/>
        <end position="148"/>
    </location>
</feature>
<keyword evidence="3" id="KW-1185">Reference proteome</keyword>
<reference evidence="2" key="1">
    <citation type="submission" date="2023-11" db="EMBL/GenBank/DDBJ databases">
        <authorList>
            <person name="De Vega J J."/>
            <person name="De Vega J J."/>
        </authorList>
    </citation>
    <scope>NUCLEOTIDE SEQUENCE</scope>
</reference>
<accession>A0AAD2HRW0</accession>
<dbReference type="Proteomes" id="UP001295794">
    <property type="component" value="Unassembled WGS sequence"/>
</dbReference>
<evidence type="ECO:0000313" key="2">
    <source>
        <dbReference type="EMBL" id="CAK5280216.1"/>
    </source>
</evidence>
<name>A0AAD2HRW0_9AGAR</name>
<evidence type="ECO:0000313" key="3">
    <source>
        <dbReference type="Proteomes" id="UP001295794"/>
    </source>
</evidence>
<gene>
    <name evidence="2" type="ORF">MYCIT1_LOCUS30703</name>
</gene>
<protein>
    <submittedName>
        <fullName evidence="2">Uncharacterized protein</fullName>
    </submittedName>
</protein>
<feature type="region of interest" description="Disordered" evidence="1">
    <location>
        <begin position="61"/>
        <end position="148"/>
    </location>
</feature>
<organism evidence="2 3">
    <name type="scientific">Mycena citricolor</name>
    <dbReference type="NCBI Taxonomy" id="2018698"/>
    <lineage>
        <taxon>Eukaryota</taxon>
        <taxon>Fungi</taxon>
        <taxon>Dikarya</taxon>
        <taxon>Basidiomycota</taxon>
        <taxon>Agaricomycotina</taxon>
        <taxon>Agaricomycetes</taxon>
        <taxon>Agaricomycetidae</taxon>
        <taxon>Agaricales</taxon>
        <taxon>Marasmiineae</taxon>
        <taxon>Mycenaceae</taxon>
        <taxon>Mycena</taxon>
    </lineage>
</organism>